<organism evidence="1 2">
    <name type="scientific">Ignavibacterium album (strain DSM 19864 / JCM 16511 / NBRC 101810 / Mat9-16)</name>
    <dbReference type="NCBI Taxonomy" id="945713"/>
    <lineage>
        <taxon>Bacteria</taxon>
        <taxon>Pseudomonadati</taxon>
        <taxon>Ignavibacteriota</taxon>
        <taxon>Ignavibacteria</taxon>
        <taxon>Ignavibacteriales</taxon>
        <taxon>Ignavibacteriaceae</taxon>
        <taxon>Ignavibacterium</taxon>
    </lineage>
</organism>
<dbReference type="RefSeq" id="WP_014561688.1">
    <property type="nucleotide sequence ID" value="NC_017464.1"/>
</dbReference>
<dbReference type="KEGG" id="ial:IALB_2846"/>
<dbReference type="PATRIC" id="fig|945713.3.peg.2865"/>
<dbReference type="OrthoDB" id="1119698at2"/>
<accession>I0ANJ2</accession>
<dbReference type="NCBIfam" id="TIGR04256">
    <property type="entry name" value="GxxExxY"/>
    <property type="match status" value="1"/>
</dbReference>
<dbReference type="EMBL" id="CP003418">
    <property type="protein sequence ID" value="AFH50549.1"/>
    <property type="molecule type" value="Genomic_DNA"/>
</dbReference>
<dbReference type="STRING" id="945713.IALB_2846"/>
<dbReference type="eggNOG" id="COG0614">
    <property type="taxonomic scope" value="Bacteria"/>
</dbReference>
<sequence>MLYEDLTNIIIGCAIEVHKELGPGLLESAYEECLAYELVKKGLKIKRQKPVSVVYKEIKLECGYRIDILVEDKVVLELKTVDEFNPVHEAQILTYLKFSEKKVGLLINFNVLRLKDGSKRYIK</sequence>
<evidence type="ECO:0000313" key="1">
    <source>
        <dbReference type="EMBL" id="AFH50549.1"/>
    </source>
</evidence>
<dbReference type="AlphaFoldDB" id="I0ANJ2"/>
<dbReference type="Proteomes" id="UP000007394">
    <property type="component" value="Chromosome"/>
</dbReference>
<name>I0ANJ2_IGNAJ</name>
<gene>
    <name evidence="1" type="ordered locus">IALB_2846</name>
</gene>
<dbReference type="InterPro" id="IPR026350">
    <property type="entry name" value="GxxExxY"/>
</dbReference>
<proteinExistence type="predicted"/>
<keyword evidence="2" id="KW-1185">Reference proteome</keyword>
<evidence type="ECO:0000313" key="2">
    <source>
        <dbReference type="Proteomes" id="UP000007394"/>
    </source>
</evidence>
<dbReference type="HOGENOM" id="CLU_134960_1_0_10"/>
<reference evidence="1 2" key="1">
    <citation type="journal article" date="2012" name="Front. Microbiol.">
        <title>Complete genome of Ignavibacterium album, a metabolically versatile, flagellated, facultative anaerobe from the phylum Chlorobi.</title>
        <authorList>
            <person name="Liu Z."/>
            <person name="Frigaard N.-U."/>
            <person name="Vogl K."/>
            <person name="Iino T."/>
            <person name="Ohkuma M."/>
            <person name="Overmann J."/>
            <person name="Bryant D.A."/>
        </authorList>
    </citation>
    <scope>NUCLEOTIDE SEQUENCE [LARGE SCALE GENOMIC DNA]</scope>
    <source>
        <strain evidence="2">DSM 19864 / JCM 16511 / NBRC 101810 / Mat9-16</strain>
    </source>
</reference>
<evidence type="ECO:0008006" key="3">
    <source>
        <dbReference type="Google" id="ProtNLM"/>
    </source>
</evidence>
<protein>
    <recommendedName>
        <fullName evidence="3">GxxExxY protein</fullName>
    </recommendedName>
</protein>
<dbReference type="Pfam" id="PF13366">
    <property type="entry name" value="PDDEXK_3"/>
    <property type="match status" value="1"/>
</dbReference>